<keyword evidence="1" id="KW-1133">Transmembrane helix</keyword>
<organism evidence="2">
    <name type="scientific">virus sp. ctML55</name>
    <dbReference type="NCBI Taxonomy" id="2827627"/>
    <lineage>
        <taxon>Viruses</taxon>
    </lineage>
</organism>
<dbReference type="EMBL" id="BK059105">
    <property type="protein sequence ID" value="DAE30944.1"/>
    <property type="molecule type" value="Genomic_DNA"/>
</dbReference>
<accession>A0A8S5RHS9</accession>
<proteinExistence type="predicted"/>
<feature type="transmembrane region" description="Helical" evidence="1">
    <location>
        <begin position="7"/>
        <end position="32"/>
    </location>
</feature>
<evidence type="ECO:0000313" key="2">
    <source>
        <dbReference type="EMBL" id="DAE30944.1"/>
    </source>
</evidence>
<reference evidence="2" key="1">
    <citation type="journal article" date="2021" name="Proc. Natl. Acad. Sci. U.S.A.">
        <title>A Catalog of Tens of Thousands of Viruses from Human Metagenomes Reveals Hidden Associations with Chronic Diseases.</title>
        <authorList>
            <person name="Tisza M.J."/>
            <person name="Buck C.B."/>
        </authorList>
    </citation>
    <scope>NUCLEOTIDE SEQUENCE</scope>
    <source>
        <strain evidence="2">CtML55</strain>
    </source>
</reference>
<name>A0A8S5RHS9_9VIRU</name>
<keyword evidence="1" id="KW-0472">Membrane</keyword>
<sequence length="34" mass="4116">MYIFTNLYSILVSIYLVIIVYIFLSIIEWVFINV</sequence>
<protein>
    <submittedName>
        <fullName evidence="2">Uncharacterized protein</fullName>
    </submittedName>
</protein>
<keyword evidence="1" id="KW-0812">Transmembrane</keyword>
<evidence type="ECO:0000256" key="1">
    <source>
        <dbReference type="SAM" id="Phobius"/>
    </source>
</evidence>